<dbReference type="EMBL" id="JACHDS010000001">
    <property type="protein sequence ID" value="MBB6174209.1"/>
    <property type="molecule type" value="Genomic_DNA"/>
</dbReference>
<evidence type="ECO:0000313" key="3">
    <source>
        <dbReference type="Proteomes" id="UP000546642"/>
    </source>
</evidence>
<gene>
    <name evidence="2" type="ORF">HNR23_004269</name>
</gene>
<organism evidence="2 3">
    <name type="scientific">Nocardiopsis mwathae</name>
    <dbReference type="NCBI Taxonomy" id="1472723"/>
    <lineage>
        <taxon>Bacteria</taxon>
        <taxon>Bacillati</taxon>
        <taxon>Actinomycetota</taxon>
        <taxon>Actinomycetes</taxon>
        <taxon>Streptosporangiales</taxon>
        <taxon>Nocardiopsidaceae</taxon>
        <taxon>Nocardiopsis</taxon>
    </lineage>
</organism>
<accession>A0A7W9YLJ0</accession>
<protein>
    <submittedName>
        <fullName evidence="2">Uncharacterized protein</fullName>
    </submittedName>
</protein>
<keyword evidence="3" id="KW-1185">Reference proteome</keyword>
<evidence type="ECO:0000313" key="2">
    <source>
        <dbReference type="EMBL" id="MBB6174209.1"/>
    </source>
</evidence>
<feature type="compositionally biased region" description="Acidic residues" evidence="1">
    <location>
        <begin position="51"/>
        <end position="73"/>
    </location>
</feature>
<feature type="region of interest" description="Disordered" evidence="1">
    <location>
        <begin position="39"/>
        <end position="73"/>
    </location>
</feature>
<comment type="caution">
    <text evidence="2">The sequence shown here is derived from an EMBL/GenBank/DDBJ whole genome shotgun (WGS) entry which is preliminary data.</text>
</comment>
<dbReference type="RefSeq" id="WP_184078105.1">
    <property type="nucleotide sequence ID" value="NZ_JACHDS010000001.1"/>
</dbReference>
<dbReference type="Proteomes" id="UP000546642">
    <property type="component" value="Unassembled WGS sequence"/>
</dbReference>
<sequence>MLVTEPNRVDIEFHEIVAGLLAGNAETVDPGGCGLGALASGKAGPAGDDVPREEDMEPWGDDEELDDLAVDWP</sequence>
<dbReference type="AlphaFoldDB" id="A0A7W9YLJ0"/>
<name>A0A7W9YLJ0_9ACTN</name>
<proteinExistence type="predicted"/>
<evidence type="ECO:0000256" key="1">
    <source>
        <dbReference type="SAM" id="MobiDB-lite"/>
    </source>
</evidence>
<reference evidence="2 3" key="1">
    <citation type="submission" date="2020-08" db="EMBL/GenBank/DDBJ databases">
        <title>Sequencing the genomes of 1000 actinobacteria strains.</title>
        <authorList>
            <person name="Klenk H.-P."/>
        </authorList>
    </citation>
    <scope>NUCLEOTIDE SEQUENCE [LARGE SCALE GENOMIC DNA]</scope>
    <source>
        <strain evidence="2 3">DSM 46659</strain>
    </source>
</reference>